<dbReference type="AlphaFoldDB" id="A0A6H0KVJ6"/>
<evidence type="ECO:0000313" key="2">
    <source>
        <dbReference type="EMBL" id="QIU97335.1"/>
    </source>
</evidence>
<evidence type="ECO:0000256" key="1">
    <source>
        <dbReference type="SAM" id="SignalP"/>
    </source>
</evidence>
<dbReference type="EMBL" id="CP050831">
    <property type="protein sequence ID" value="QIU97335.1"/>
    <property type="molecule type" value="Genomic_DNA"/>
</dbReference>
<dbReference type="RefSeq" id="WP_167967030.1">
    <property type="nucleotide sequence ID" value="NZ_CP050831.1"/>
</dbReference>
<accession>A0A6H0KVJ6</accession>
<reference evidence="2 3" key="1">
    <citation type="submission" date="2020-03" db="EMBL/GenBank/DDBJ databases">
        <title>Genomic analysis of Bacteroides faecium CBA7301.</title>
        <authorList>
            <person name="Kim J."/>
            <person name="Roh S.W."/>
        </authorList>
    </citation>
    <scope>NUCLEOTIDE SEQUENCE [LARGE SCALE GENOMIC DNA]</scope>
    <source>
        <strain evidence="2 3">CBA7301</strain>
    </source>
</reference>
<protein>
    <submittedName>
        <fullName evidence="2">Uncharacterized protein</fullName>
    </submittedName>
</protein>
<proteinExistence type="predicted"/>
<name>A0A6H0KVJ6_9BACE</name>
<evidence type="ECO:0000313" key="3">
    <source>
        <dbReference type="Proteomes" id="UP000501780"/>
    </source>
</evidence>
<dbReference type="Proteomes" id="UP000501780">
    <property type="component" value="Chromosome"/>
</dbReference>
<keyword evidence="1" id="KW-0732">Signal</keyword>
<feature type="signal peptide" evidence="1">
    <location>
        <begin position="1"/>
        <end position="18"/>
    </location>
</feature>
<keyword evidence="3" id="KW-1185">Reference proteome</keyword>
<organism evidence="2 3">
    <name type="scientific">Bacteroides faecium</name>
    <dbReference type="NCBI Taxonomy" id="2715212"/>
    <lineage>
        <taxon>Bacteria</taxon>
        <taxon>Pseudomonadati</taxon>
        <taxon>Bacteroidota</taxon>
        <taxon>Bacteroidia</taxon>
        <taxon>Bacteroidales</taxon>
        <taxon>Bacteroidaceae</taxon>
        <taxon>Bacteroides</taxon>
    </lineage>
</organism>
<dbReference type="KEGG" id="bfc:BacF7301_25660"/>
<sequence length="147" mass="17100">MKILIFLAFAFSSISIMGQHSLALSYTFNKENKVLTVNLKNRNSNDIILRQERQPYDGSSVIEIFAYNQKDSIMARLRTNYIDNFPAIIHSKAVKSCNKSLESLKTEIPKNEKIEKIKIRFIVQSYSIGQTSDKSEHYVKEIEYNWK</sequence>
<feature type="chain" id="PRO_5026029399" evidence="1">
    <location>
        <begin position="19"/>
        <end position="147"/>
    </location>
</feature>
<gene>
    <name evidence="2" type="ORF">BacF7301_25660</name>
</gene>